<keyword evidence="1" id="KW-0472">Membrane</keyword>
<name>A0AAN2WPT6_LISMN</name>
<sequence>MSILASIGILAVASLFTLILIFIFDRCKNKRVLRDLRIGDEIREKGSFTLLQGIVVHIDSARKEVVLLCLDGRRLFRTVKPGNFIKTGLRFTVTELNEYRSDYRKKLYKEADELLNSYTAFKGKYSNLREEI</sequence>
<dbReference type="EMBL" id="AAASTI010000015">
    <property type="protein sequence ID" value="EAE5605387.1"/>
    <property type="molecule type" value="Genomic_DNA"/>
</dbReference>
<comment type="caution">
    <text evidence="2">The sequence shown here is derived from an EMBL/GenBank/DDBJ whole genome shotgun (WGS) entry which is preliminary data.</text>
</comment>
<dbReference type="AlphaFoldDB" id="A0AAN2WPT6"/>
<accession>A0AAN2WPT6</accession>
<gene>
    <name evidence="2" type="ORF">E1X78_14840</name>
</gene>
<dbReference type="Proteomes" id="UP000332711">
    <property type="component" value="Unassembled WGS sequence"/>
</dbReference>
<protein>
    <submittedName>
        <fullName evidence="2">Preprotein translocase subunit YajC</fullName>
    </submittedName>
</protein>
<feature type="transmembrane region" description="Helical" evidence="1">
    <location>
        <begin position="6"/>
        <end position="24"/>
    </location>
</feature>
<evidence type="ECO:0000256" key="1">
    <source>
        <dbReference type="SAM" id="Phobius"/>
    </source>
</evidence>
<reference evidence="2 3" key="1">
    <citation type="submission" date="2019-03" db="EMBL/GenBank/DDBJ databases">
        <authorList>
            <person name="Ashton P.M."/>
            <person name="Dallman T."/>
            <person name="Nair S."/>
            <person name="De Pinna E."/>
            <person name="Peters T."/>
            <person name="Grant K."/>
        </authorList>
    </citation>
    <scope>NUCLEOTIDE SEQUENCE [LARGE SCALE GENOMIC DNA]</scope>
    <source>
        <strain evidence="2">RL15000440</strain>
    </source>
</reference>
<evidence type="ECO:0000313" key="3">
    <source>
        <dbReference type="Proteomes" id="UP000332711"/>
    </source>
</evidence>
<keyword evidence="1" id="KW-1133">Transmembrane helix</keyword>
<proteinExistence type="predicted"/>
<organism evidence="2 3">
    <name type="scientific">Listeria monocytogenes</name>
    <dbReference type="NCBI Taxonomy" id="1639"/>
    <lineage>
        <taxon>Bacteria</taxon>
        <taxon>Bacillati</taxon>
        <taxon>Bacillota</taxon>
        <taxon>Bacilli</taxon>
        <taxon>Bacillales</taxon>
        <taxon>Listeriaceae</taxon>
        <taxon>Listeria</taxon>
    </lineage>
</organism>
<dbReference type="RefSeq" id="WP_052930223.1">
    <property type="nucleotide sequence ID" value="NZ_CM003382.1"/>
</dbReference>
<keyword evidence="1" id="KW-0812">Transmembrane</keyword>
<evidence type="ECO:0000313" key="2">
    <source>
        <dbReference type="EMBL" id="EAE5605387.1"/>
    </source>
</evidence>